<dbReference type="SMART" id="SM00242">
    <property type="entry name" value="MYSc"/>
    <property type="match status" value="1"/>
</dbReference>
<dbReference type="GO" id="GO:0005737">
    <property type="term" value="C:cytoplasm"/>
    <property type="evidence" value="ECO:0000318"/>
    <property type="project" value="GO_Central"/>
</dbReference>
<dbReference type="Pfam" id="PF02736">
    <property type="entry name" value="Myosin_N"/>
    <property type="match status" value="1"/>
</dbReference>
<keyword evidence="8 10" id="KW-0505">Motor protein</keyword>
<feature type="coiled-coil region" evidence="11">
    <location>
        <begin position="971"/>
        <end position="1047"/>
    </location>
</feature>
<evidence type="ECO:0000259" key="14">
    <source>
        <dbReference type="PROSITE" id="PS51844"/>
    </source>
</evidence>
<dbReference type="SMART" id="SM01132">
    <property type="entry name" value="DIL"/>
    <property type="match status" value="1"/>
</dbReference>
<dbReference type="GO" id="GO:0030048">
    <property type="term" value="P:actin filament-based movement"/>
    <property type="evidence" value="ECO:0007669"/>
    <property type="project" value="UniProtKB-ARBA"/>
</dbReference>
<dbReference type="FunFam" id="1.20.5.190:FF:000001">
    <property type="entry name" value="unconventional myosin-Va"/>
    <property type="match status" value="2"/>
</dbReference>
<keyword evidence="3 10" id="KW-0547">Nucleotide-binding</keyword>
<dbReference type="InterPro" id="IPR004009">
    <property type="entry name" value="SH3_Myosin"/>
</dbReference>
<comment type="caution">
    <text evidence="15">The sequence shown here is derived from an EMBL/GenBank/DDBJ whole genome shotgun (WGS) entry which is preliminary data.</text>
</comment>
<evidence type="ECO:0000256" key="6">
    <source>
        <dbReference type="ARBA" id="ARBA00023054"/>
    </source>
</evidence>
<evidence type="ECO:0000256" key="4">
    <source>
        <dbReference type="ARBA" id="ARBA00022840"/>
    </source>
</evidence>
<dbReference type="PANTHER" id="PTHR13140">
    <property type="entry name" value="MYOSIN"/>
    <property type="match status" value="1"/>
</dbReference>
<dbReference type="GO" id="GO:0016020">
    <property type="term" value="C:membrane"/>
    <property type="evidence" value="ECO:0000318"/>
    <property type="project" value="GO_Central"/>
</dbReference>
<dbReference type="STRING" id="29655.A0A0K9P1L5"/>
<dbReference type="InterPro" id="IPR002710">
    <property type="entry name" value="Dilute_dom"/>
</dbReference>
<dbReference type="PROSITE" id="PS51126">
    <property type="entry name" value="DILUTE"/>
    <property type="match status" value="1"/>
</dbReference>
<proteinExistence type="inferred from homology"/>
<evidence type="ECO:0000256" key="9">
    <source>
        <dbReference type="ARBA" id="ARBA00023203"/>
    </source>
</evidence>
<comment type="similarity">
    <text evidence="1">Belongs to the TRAFAC class myosin-kinesin ATPase superfamily. Myosin family. Plant myosin class XI subfamily.</text>
</comment>
<dbReference type="PROSITE" id="PS50096">
    <property type="entry name" value="IQ"/>
    <property type="match status" value="5"/>
</dbReference>
<dbReference type="InterPro" id="IPR001609">
    <property type="entry name" value="Myosin_head_motor_dom-like"/>
</dbReference>
<dbReference type="PRINTS" id="PR00193">
    <property type="entry name" value="MYOSINHEAVY"/>
</dbReference>
<evidence type="ECO:0000256" key="2">
    <source>
        <dbReference type="ARBA" id="ARBA00022737"/>
    </source>
</evidence>
<evidence type="ECO:0000256" key="3">
    <source>
        <dbReference type="ARBA" id="ARBA00022741"/>
    </source>
</evidence>
<keyword evidence="4 10" id="KW-0067">ATP-binding</keyword>
<keyword evidence="2" id="KW-0677">Repeat</keyword>
<dbReference type="CDD" id="cd01384">
    <property type="entry name" value="MYSc_Myo11"/>
    <property type="match status" value="1"/>
</dbReference>
<dbReference type="GO" id="GO:0005524">
    <property type="term" value="F:ATP binding"/>
    <property type="evidence" value="ECO:0007669"/>
    <property type="project" value="UniProtKB-UniRule"/>
</dbReference>
<dbReference type="GO" id="GO:0051015">
    <property type="term" value="F:actin filament binding"/>
    <property type="evidence" value="ECO:0000318"/>
    <property type="project" value="GO_Central"/>
</dbReference>
<dbReference type="InterPro" id="IPR036018">
    <property type="entry name" value="MYSc_Myo11"/>
</dbReference>
<feature type="domain" description="Myosin N-terminal SH3-like" evidence="14">
    <location>
        <begin position="8"/>
        <end position="57"/>
    </location>
</feature>
<dbReference type="SMR" id="A0A0K9P1L5"/>
<dbReference type="SUPFAM" id="SSF52540">
    <property type="entry name" value="P-loop containing nucleoside triphosphate hydrolases"/>
    <property type="match status" value="2"/>
</dbReference>
<dbReference type="InterPro" id="IPR036961">
    <property type="entry name" value="Kinesin_motor_dom_sf"/>
</dbReference>
<organism evidence="15 16">
    <name type="scientific">Zostera marina</name>
    <name type="common">Eelgrass</name>
    <dbReference type="NCBI Taxonomy" id="29655"/>
    <lineage>
        <taxon>Eukaryota</taxon>
        <taxon>Viridiplantae</taxon>
        <taxon>Streptophyta</taxon>
        <taxon>Embryophyta</taxon>
        <taxon>Tracheophyta</taxon>
        <taxon>Spermatophyta</taxon>
        <taxon>Magnoliopsida</taxon>
        <taxon>Liliopsida</taxon>
        <taxon>Zosteraceae</taxon>
        <taxon>Zostera</taxon>
    </lineage>
</organism>
<evidence type="ECO:0000259" key="12">
    <source>
        <dbReference type="PROSITE" id="PS51126"/>
    </source>
</evidence>
<dbReference type="Pfam" id="PF00612">
    <property type="entry name" value="IQ"/>
    <property type="match status" value="4"/>
</dbReference>
<evidence type="ECO:0000256" key="8">
    <source>
        <dbReference type="ARBA" id="ARBA00023175"/>
    </source>
</evidence>
<dbReference type="SMART" id="SM00015">
    <property type="entry name" value="IQ"/>
    <property type="match status" value="5"/>
</dbReference>
<protein>
    <submittedName>
        <fullName evidence="15">Myosin XI B</fullName>
    </submittedName>
</protein>
<feature type="region of interest" description="Actin-binding" evidence="10">
    <location>
        <begin position="613"/>
        <end position="635"/>
    </location>
</feature>
<dbReference type="Gene3D" id="3.30.70.1590">
    <property type="match status" value="1"/>
</dbReference>
<dbReference type="PANTHER" id="PTHR13140:SF836">
    <property type="entry name" value="MYOSIN-6"/>
    <property type="match status" value="1"/>
</dbReference>
<dbReference type="InterPro" id="IPR000048">
    <property type="entry name" value="IQ_motif_EF-hand-BS"/>
</dbReference>
<dbReference type="InterPro" id="IPR037975">
    <property type="entry name" value="MyosinXI_CBD"/>
</dbReference>
<dbReference type="GO" id="GO:0016459">
    <property type="term" value="C:myosin complex"/>
    <property type="evidence" value="ECO:0007669"/>
    <property type="project" value="UniProtKB-KW"/>
</dbReference>
<dbReference type="OrthoDB" id="6108017at2759"/>
<evidence type="ECO:0000256" key="1">
    <source>
        <dbReference type="ARBA" id="ARBA00008049"/>
    </source>
</evidence>
<evidence type="ECO:0000256" key="11">
    <source>
        <dbReference type="SAM" id="Coils"/>
    </source>
</evidence>
<evidence type="ECO:0000256" key="7">
    <source>
        <dbReference type="ARBA" id="ARBA00023123"/>
    </source>
</evidence>
<keyword evidence="7 10" id="KW-0518">Myosin</keyword>
<feature type="domain" description="Dilute" evidence="12">
    <location>
        <begin position="1156"/>
        <end position="1455"/>
    </location>
</feature>
<evidence type="ECO:0000256" key="5">
    <source>
        <dbReference type="ARBA" id="ARBA00022860"/>
    </source>
</evidence>
<dbReference type="CDD" id="cd15475">
    <property type="entry name" value="MyosinXI_CBD"/>
    <property type="match status" value="1"/>
</dbReference>
<dbReference type="OMA" id="RRTFCEF"/>
<dbReference type="GO" id="GO:0015629">
    <property type="term" value="C:actin cytoskeleton"/>
    <property type="evidence" value="ECO:0000318"/>
    <property type="project" value="GO_Central"/>
</dbReference>
<dbReference type="Gene3D" id="1.20.120.720">
    <property type="entry name" value="Myosin VI head, motor domain, U50 subdomain"/>
    <property type="match status" value="1"/>
</dbReference>
<dbReference type="Gene3D" id="3.40.850.10">
    <property type="entry name" value="Kinesin motor domain"/>
    <property type="match status" value="1"/>
</dbReference>
<reference evidence="16" key="1">
    <citation type="journal article" date="2016" name="Nature">
        <title>The genome of the seagrass Zostera marina reveals angiosperm adaptation to the sea.</title>
        <authorList>
            <person name="Olsen J.L."/>
            <person name="Rouze P."/>
            <person name="Verhelst B."/>
            <person name="Lin Y.-C."/>
            <person name="Bayer T."/>
            <person name="Collen J."/>
            <person name="Dattolo E."/>
            <person name="De Paoli E."/>
            <person name="Dittami S."/>
            <person name="Maumus F."/>
            <person name="Michel G."/>
            <person name="Kersting A."/>
            <person name="Lauritano C."/>
            <person name="Lohaus R."/>
            <person name="Toepel M."/>
            <person name="Tonon T."/>
            <person name="Vanneste K."/>
            <person name="Amirebrahimi M."/>
            <person name="Brakel J."/>
            <person name="Bostroem C."/>
            <person name="Chovatia M."/>
            <person name="Grimwood J."/>
            <person name="Jenkins J.W."/>
            <person name="Jueterbock A."/>
            <person name="Mraz A."/>
            <person name="Stam W.T."/>
            <person name="Tice H."/>
            <person name="Bornberg-Bauer E."/>
            <person name="Green P.J."/>
            <person name="Pearson G.A."/>
            <person name="Procaccini G."/>
            <person name="Duarte C.M."/>
            <person name="Schmutz J."/>
            <person name="Reusch T.B.H."/>
            <person name="Van de Peer Y."/>
        </authorList>
    </citation>
    <scope>NUCLEOTIDE SEQUENCE [LARGE SCALE GENOMIC DNA]</scope>
    <source>
        <strain evidence="16">cv. Finnish</strain>
    </source>
</reference>
<dbReference type="Pfam" id="PF00063">
    <property type="entry name" value="Myosin_head"/>
    <property type="match status" value="1"/>
</dbReference>
<gene>
    <name evidence="15" type="ORF">ZOSMA_43G00600</name>
</gene>
<feature type="binding site" evidence="10">
    <location>
        <begin position="156"/>
        <end position="163"/>
    </location>
    <ligand>
        <name>ATP</name>
        <dbReference type="ChEBI" id="CHEBI:30616"/>
    </ligand>
</feature>
<dbReference type="Pfam" id="PF01843">
    <property type="entry name" value="DIL"/>
    <property type="match status" value="1"/>
</dbReference>
<dbReference type="Gene3D" id="1.20.58.530">
    <property type="match status" value="1"/>
</dbReference>
<keyword evidence="9 10" id="KW-0009">Actin-binding</keyword>
<dbReference type="EMBL" id="LFYR01001305">
    <property type="protein sequence ID" value="KMZ62878.1"/>
    <property type="molecule type" value="Genomic_DNA"/>
</dbReference>
<dbReference type="FunFam" id="1.10.10.820:FF:000001">
    <property type="entry name" value="Myosin heavy chain"/>
    <property type="match status" value="1"/>
</dbReference>
<evidence type="ECO:0000256" key="10">
    <source>
        <dbReference type="PROSITE-ProRule" id="PRU00782"/>
    </source>
</evidence>
<feature type="domain" description="Myosin motor" evidence="13">
    <location>
        <begin position="62"/>
        <end position="732"/>
    </location>
</feature>
<dbReference type="PROSITE" id="PS51844">
    <property type="entry name" value="SH3_LIKE"/>
    <property type="match status" value="1"/>
</dbReference>
<dbReference type="FunFam" id="1.20.120.720:FF:000011">
    <property type="entry name" value="Myosin 2"/>
    <property type="match status" value="1"/>
</dbReference>
<dbReference type="Gene3D" id="1.20.5.190">
    <property type="match status" value="3"/>
</dbReference>
<keyword evidence="6 11" id="KW-0175">Coiled coil</keyword>
<evidence type="ECO:0000313" key="16">
    <source>
        <dbReference type="Proteomes" id="UP000036987"/>
    </source>
</evidence>
<dbReference type="InterPro" id="IPR027417">
    <property type="entry name" value="P-loop_NTPase"/>
</dbReference>
<dbReference type="Gene3D" id="1.10.10.820">
    <property type="match status" value="1"/>
</dbReference>
<dbReference type="PROSITE" id="PS51456">
    <property type="entry name" value="MYOSIN_MOTOR"/>
    <property type="match status" value="1"/>
</dbReference>
<dbReference type="GO" id="GO:0000146">
    <property type="term" value="F:microfilament motor activity"/>
    <property type="evidence" value="ECO:0000318"/>
    <property type="project" value="GO_Central"/>
</dbReference>
<evidence type="ECO:0000313" key="15">
    <source>
        <dbReference type="EMBL" id="KMZ62878.1"/>
    </source>
</evidence>
<evidence type="ECO:0000259" key="13">
    <source>
        <dbReference type="PROSITE" id="PS51456"/>
    </source>
</evidence>
<accession>A0A0K9P1L5</accession>
<sequence length="1509" mass="171839">MESTLSVTIGSLVWAEDAKVSWIDGEVVEIHGEKITISCTNGKTVVTNASKVYHKDAEASPCGVDDMTKLAYLHEPGVLQNLKSRYDMNEIYTYTGNILIAVNPFRRLPHLYDTHMMKQYKGAAFGELSPHPFAVADAAYRLMINEGVSQSILVSGESGAGKTESTKQLMRYLAYMGGRAVSEGRTVEQQVLESNPVLEAFGNAKTVRNNNSSRFGKFVEIQFDQRGRISGAAIRTYLLERSRVCQVSDPERNYHCFYMLCAAPPEDIARYKLGDPKSFHYLNQSKCIKLDGIDDAKDYLDTRRALDVVGINADEQDAIFRVVAAILHLGNVEFSKGKETDSSKPKDDKSWFHLKIAAELFMCDEKALEDSLCKRVIVTRDETITKNLDPESAVHSRDSLAKIVYTRLFDWLVNKINSTIGQDPESKCLIGVLDIYGFESFKTNSFEQFCINLTNEKLQQHFNQHVFKMEQEEYTKEEIDWSYIDFIDNKDVLDLIEKKPGGIIALLDEACMFPRSTHDTFAQKLYQTFKNHKRFTKPKLSRSDFTICHYAGDVTYQTDLFLDKNKDYIVAEHQALLNASRCSFVSTLFPPLSVDSSKSSKFSSIGARFKQQLQSLLETLNATEPHYIRCVKPNNLLKPAIFENNNVLQQLRCGGVMEAIRISCAGFPTRRSFLEFVDRFGILVPEVLDGSFDEITAATQLLEKVKIEGCQIGKTKVFLRAGQMAELDTRRNEVLGRSANIIKRKMRSYLACKYYISLKRSAIKMQSICRGELSRRIYENMRRQAACLKIQTYLRMYLVRISFKELLSSSITIQAGLRGMTSRNELRFRRQTSAAIIIQSRCRQYLARTHFMRILKATMTTQCAWRGKVARLELRKLKMAARETGALQAAKNKLEKQVEELTWRLQLEKRMRSDIEEAKTNENAKLQSALHEMQLQFTETKSLLIKEREAAKIASAVPVIREVPVVDTETMQKLSAENMKLKDLVSSLEIKIDETEKIFKETSKVSEDRLKKTVEAEAKIVHLSQAMQRLEEKLSNMESEDQILRQLALEKSPVKRMTEHLAIPITPTKNVSDNDQVDVTELKEAQSAPTAIKDENFDPKLMRSYIERKLENVDTLINCMGQKIGFSQGKPVAAFTIYKCLLHWKSFESEKTSVFDRLVQLIGHKIEDQESNDHLAYWLSNTSSLLFLLQHSLKATGSTGVIPPRKPPTSLFGRMTQGFRSSPNIAVEGLDVVRQVEAKYPALLFKQQLTAYVEKIYGIIRENVMKEISVMLSMCIQEPRINRVNILRTGRSFGTQSNIPSSHWQTIIATLNSLLKTFQENFVPHILVQKTFLQIFSQINVQLFNSLLLRRECCTFSNGEYVKAGLAELELWVAKARPEYAGSSWDELKHVRQAVGFLVIFQKYRISFDEIANDLCPVLSVQQLYRICTQYRDDKYNTQSVSSPVLSSMRVLMSEDSNDAASNAFLLDEDSSISFSADEICSSSQEKEFSEVKPSEELLKNPDFLFLDE</sequence>
<dbReference type="GO" id="GO:0007015">
    <property type="term" value="P:actin filament organization"/>
    <property type="evidence" value="ECO:0000318"/>
    <property type="project" value="GO_Central"/>
</dbReference>
<keyword evidence="16" id="KW-1185">Reference proteome</keyword>
<name>A0A0K9P1L5_ZOSMR</name>
<feature type="coiled-coil region" evidence="11">
    <location>
        <begin position="877"/>
        <end position="936"/>
    </location>
</feature>
<keyword evidence="5" id="KW-0112">Calmodulin-binding</keyword>
<dbReference type="GO" id="GO:0005516">
    <property type="term" value="F:calmodulin binding"/>
    <property type="evidence" value="ECO:0007669"/>
    <property type="project" value="UniProtKB-KW"/>
</dbReference>
<dbReference type="FunFam" id="1.20.58.530:FF:000002">
    <property type="entry name" value="Class V myosin"/>
    <property type="match status" value="1"/>
</dbReference>
<dbReference type="Proteomes" id="UP000036987">
    <property type="component" value="Unassembled WGS sequence"/>
</dbReference>